<comment type="caution">
    <text evidence="2">The sequence shown here is derived from an EMBL/GenBank/DDBJ whole genome shotgun (WGS) entry which is preliminary data.</text>
</comment>
<dbReference type="EMBL" id="PZFQ01000007">
    <property type="protein sequence ID" value="PTI76813.1"/>
    <property type="molecule type" value="Genomic_DNA"/>
</dbReference>
<dbReference type="Pfam" id="PF13302">
    <property type="entry name" value="Acetyltransf_3"/>
    <property type="match status" value="1"/>
</dbReference>
<dbReference type="Proteomes" id="UP000241960">
    <property type="component" value="Unassembled WGS sequence"/>
</dbReference>
<dbReference type="InterPro" id="IPR000182">
    <property type="entry name" value="GNAT_dom"/>
</dbReference>
<accession>A0A9Q6MW48</accession>
<sequence>MDFYSRDLKDTDINDINELHSLPEVTQYQTWDVQSYEDTELFIKRVLDKDSHWIYNVIVNPDTDKVIGTFQLLIDESNNSAEIGYIVHPKFWNHGIATDMVATIVKYGFKVLKLNRIWGAMDSKNIAARIVLQKAGMEHEAVLRQDTLLKDGSYRDTLIFGILKSEY</sequence>
<reference evidence="2 3" key="1">
    <citation type="journal article" date="2016" name="Front. Microbiol.">
        <title>Comprehensive Phylogenetic Analysis of Bovine Non-aureus Staphylococci Species Based on Whole-Genome Sequencing.</title>
        <authorList>
            <person name="Naushad S."/>
            <person name="Barkema H.W."/>
            <person name="Luby C."/>
            <person name="Condas L.A."/>
            <person name="Nobrega D.B."/>
            <person name="Carson D.A."/>
            <person name="De Buck J."/>
        </authorList>
    </citation>
    <scope>NUCLEOTIDE SEQUENCE [LARGE SCALE GENOMIC DNA]</scope>
    <source>
        <strain evidence="2 3">SNUC 1231</strain>
    </source>
</reference>
<dbReference type="InterPro" id="IPR051531">
    <property type="entry name" value="N-acetyltransferase"/>
</dbReference>
<dbReference type="PROSITE" id="PS51186">
    <property type="entry name" value="GNAT"/>
    <property type="match status" value="1"/>
</dbReference>
<name>A0A9Q6MW48_9STAP</name>
<proteinExistence type="predicted"/>
<dbReference type="CDD" id="cd04301">
    <property type="entry name" value="NAT_SF"/>
    <property type="match status" value="1"/>
</dbReference>
<evidence type="ECO:0000313" key="3">
    <source>
        <dbReference type="Proteomes" id="UP000241960"/>
    </source>
</evidence>
<dbReference type="Gene3D" id="3.40.630.30">
    <property type="match status" value="1"/>
</dbReference>
<dbReference type="InterPro" id="IPR016181">
    <property type="entry name" value="Acyl_CoA_acyltransferase"/>
</dbReference>
<dbReference type="RefSeq" id="WP_107544844.1">
    <property type="nucleotide sequence ID" value="NZ_JABUYS010000003.1"/>
</dbReference>
<evidence type="ECO:0000259" key="1">
    <source>
        <dbReference type="PROSITE" id="PS51186"/>
    </source>
</evidence>
<protein>
    <submittedName>
        <fullName evidence="2">GNAT family N-acetyltransferase</fullName>
    </submittedName>
</protein>
<organism evidence="2 3">
    <name type="scientific">Staphylococcus succinus</name>
    <dbReference type="NCBI Taxonomy" id="61015"/>
    <lineage>
        <taxon>Bacteria</taxon>
        <taxon>Bacillati</taxon>
        <taxon>Bacillota</taxon>
        <taxon>Bacilli</taxon>
        <taxon>Bacillales</taxon>
        <taxon>Staphylococcaceae</taxon>
        <taxon>Staphylococcus</taxon>
    </lineage>
</organism>
<dbReference type="AlphaFoldDB" id="A0A9Q6MW48"/>
<evidence type="ECO:0000313" key="2">
    <source>
        <dbReference type="EMBL" id="PTI76813.1"/>
    </source>
</evidence>
<feature type="domain" description="N-acetyltransferase" evidence="1">
    <location>
        <begin position="11"/>
        <end position="159"/>
    </location>
</feature>
<gene>
    <name evidence="2" type="ORF">BU058_03150</name>
</gene>
<dbReference type="PANTHER" id="PTHR43792">
    <property type="entry name" value="GNAT FAMILY, PUTATIVE (AFU_ORTHOLOGUE AFUA_3G00765)-RELATED-RELATED"/>
    <property type="match status" value="1"/>
</dbReference>
<dbReference type="SUPFAM" id="SSF55729">
    <property type="entry name" value="Acyl-CoA N-acyltransferases (Nat)"/>
    <property type="match status" value="1"/>
</dbReference>
<dbReference type="GO" id="GO:0016747">
    <property type="term" value="F:acyltransferase activity, transferring groups other than amino-acyl groups"/>
    <property type="evidence" value="ECO:0007669"/>
    <property type="project" value="InterPro"/>
</dbReference>